<dbReference type="PANTHER" id="PTHR10039:SF5">
    <property type="entry name" value="NACHT DOMAIN-CONTAINING PROTEIN"/>
    <property type="match status" value="1"/>
</dbReference>
<dbReference type="Pfam" id="PF12796">
    <property type="entry name" value="Ank_2"/>
    <property type="match status" value="1"/>
</dbReference>
<keyword evidence="1" id="KW-0677">Repeat</keyword>
<dbReference type="Proteomes" id="UP001144673">
    <property type="component" value="Chromosome 1"/>
</dbReference>
<dbReference type="GeneID" id="80894685"/>
<dbReference type="SMART" id="SM00248">
    <property type="entry name" value="ANK"/>
    <property type="match status" value="5"/>
</dbReference>
<feature type="repeat" description="ANK" evidence="2">
    <location>
        <begin position="972"/>
        <end position="1004"/>
    </location>
</feature>
<dbReference type="PANTHER" id="PTHR10039">
    <property type="entry name" value="AMELOGENIN"/>
    <property type="match status" value="1"/>
</dbReference>
<proteinExistence type="predicted"/>
<dbReference type="RefSeq" id="XP_056060838.1">
    <property type="nucleotide sequence ID" value="XM_056192636.1"/>
</dbReference>
<dbReference type="InterPro" id="IPR056884">
    <property type="entry name" value="NPHP3-like_N"/>
</dbReference>
<gene>
    <name evidence="5" type="ORF">LMH87_007526</name>
</gene>
<feature type="compositionally biased region" description="Polar residues" evidence="3">
    <location>
        <begin position="202"/>
        <end position="237"/>
    </location>
</feature>
<feature type="compositionally biased region" description="Basic and acidic residues" evidence="3">
    <location>
        <begin position="186"/>
        <end position="201"/>
    </location>
</feature>
<dbReference type="GO" id="GO:0003824">
    <property type="term" value="F:catalytic activity"/>
    <property type="evidence" value="ECO:0007669"/>
    <property type="project" value="InterPro"/>
</dbReference>
<dbReference type="SUPFAM" id="SSF48403">
    <property type="entry name" value="Ankyrin repeat"/>
    <property type="match status" value="1"/>
</dbReference>
<sequence>MRLLDPRAYTVLWIAPLEIEARAAKLFLDHHHPGVFESDDSDDHVFYAGDICGYNVIIGSFPTGQVYGISSATSLVKEARSRFPELKFGLLVGVAAGIPQLDKPPLRDIRLGDVLVAVPDKLDPAIIPYELGKDVDGGQLQLLRCGYSLNEVPKLFRGGIGNIKDEDAEITVRFYREAMEQQLPDHTFDDPGQDKDPRFRSENSNGQDLRLGQSSSAAARTQVWQTRPNDPSISDTVRGTKRRFSQLSIANGAQLSGNVDGELSTDDVPHESRTLERRRALLDSLEFDQLYTHQEEIREALNKTCAGKSTLMKFLLTNAKKRMASATLISFFFKARGVDLQRTTIGMYRSLLWQLLQQLPQLQTVLDPFLVKGQSGISSEWKISLLQSIFRKAILCLGTSHLVCFIDALDECEEVQIRDMLSFFEDIGDFAAEQNIQFRVCLSSRYYPHITISKGLGIDLREQNGHTQDIERYVKSKLKIGSGRTANTVYSDVVKKAKGVFMWVFLVVPILQQVYDRGCMSELREQLAKIPRDLHELFRNILTRDRENQDRQLLCIQWVLFAKQPLRPTQLHLAILFGTLPDCSKLPLGDINPENSRRFILSCSKGLTELTRSSKNQTVQFIHESVRDFLLKDKGLEELWIGATERFQGECHEKLKQFCLDYMNSATQFCVDKPLLGNAKQKLKVAQDAANRDFPCLEYAVTSLLHHADCAQDGGVCQVNFMESFPLQRWIELSNAFERYGSRKYDFMPSLLYVLAEQNAGNLINVHPDRALGLRAERRRWKPASWTWQYRYSGRHGRYGVPLLAALATGSCDSAAALMKVLAQNADAAVLIQEICQAYGKNASQTPAIRRGFDYHRKWHQSLMEHLINAGDTMVLDFLLTCGQNDALVLAFLLTPADGATPSGLSECRPLHSAAWGDHAAALRPVLKRGAHLNQVDLEGRTALSVAVKLSREEVVIYLLEAGANVEIADNLGRTPLHVAAKEGNIAMVRLLLHAGADVNTACKDGDTPLLCAVVRSLAIVRALLDKNANVDIADRKGRTPLSLAITQGGTLDDVIMPISVAEVERREIVWELVARGADIHARDAQAILLDSALGVIIIA</sequence>
<dbReference type="Pfam" id="PF00023">
    <property type="entry name" value="Ank"/>
    <property type="match status" value="1"/>
</dbReference>
<organism evidence="5 6">
    <name type="scientific">Akanthomyces muscarius</name>
    <name type="common">Entomopathogenic fungus</name>
    <name type="synonym">Lecanicillium muscarium</name>
    <dbReference type="NCBI Taxonomy" id="2231603"/>
    <lineage>
        <taxon>Eukaryota</taxon>
        <taxon>Fungi</taxon>
        <taxon>Dikarya</taxon>
        <taxon>Ascomycota</taxon>
        <taxon>Pezizomycotina</taxon>
        <taxon>Sordariomycetes</taxon>
        <taxon>Hypocreomycetidae</taxon>
        <taxon>Hypocreales</taxon>
        <taxon>Cordycipitaceae</taxon>
        <taxon>Akanthomyces</taxon>
    </lineage>
</organism>
<evidence type="ECO:0000259" key="4">
    <source>
        <dbReference type="Pfam" id="PF24883"/>
    </source>
</evidence>
<keyword evidence="2" id="KW-0040">ANK repeat</keyword>
<evidence type="ECO:0000313" key="5">
    <source>
        <dbReference type="EMBL" id="KAJ4165923.1"/>
    </source>
</evidence>
<dbReference type="InterPro" id="IPR002110">
    <property type="entry name" value="Ankyrin_rpt"/>
</dbReference>
<dbReference type="AlphaFoldDB" id="A0A9W8UU43"/>
<protein>
    <recommendedName>
        <fullName evidence="4">Nephrocystin 3-like N-terminal domain-containing protein</fullName>
    </recommendedName>
</protein>
<dbReference type="InterPro" id="IPR035994">
    <property type="entry name" value="Nucleoside_phosphorylase_sf"/>
</dbReference>
<name>A0A9W8UU43_AKAMU</name>
<feature type="domain" description="Nephrocystin 3-like N-terminal" evidence="4">
    <location>
        <begin position="304"/>
        <end position="445"/>
    </location>
</feature>
<dbReference type="Pfam" id="PF24883">
    <property type="entry name" value="NPHP3_N"/>
    <property type="match status" value="1"/>
</dbReference>
<dbReference type="PROSITE" id="PS50088">
    <property type="entry name" value="ANK_REPEAT"/>
    <property type="match status" value="2"/>
</dbReference>
<evidence type="ECO:0000313" key="6">
    <source>
        <dbReference type="Proteomes" id="UP001144673"/>
    </source>
</evidence>
<evidence type="ECO:0000256" key="2">
    <source>
        <dbReference type="PROSITE-ProRule" id="PRU00023"/>
    </source>
</evidence>
<dbReference type="Gene3D" id="3.40.50.1580">
    <property type="entry name" value="Nucleoside phosphorylase domain"/>
    <property type="match status" value="1"/>
</dbReference>
<dbReference type="Gene3D" id="1.25.40.20">
    <property type="entry name" value="Ankyrin repeat-containing domain"/>
    <property type="match status" value="2"/>
</dbReference>
<dbReference type="InterPro" id="IPR036770">
    <property type="entry name" value="Ankyrin_rpt-contain_sf"/>
</dbReference>
<feature type="region of interest" description="Disordered" evidence="3">
    <location>
        <begin position="181"/>
        <end position="238"/>
    </location>
</feature>
<reference evidence="5" key="1">
    <citation type="journal article" date="2023" name="Access Microbiol">
        <title>De-novo genome assembly for Akanthomyces muscarius, a biocontrol agent of insect agricultural pests.</title>
        <authorList>
            <person name="Erdos Z."/>
            <person name="Studholme D.J."/>
            <person name="Raymond B."/>
            <person name="Sharma M."/>
        </authorList>
    </citation>
    <scope>NUCLEOTIDE SEQUENCE</scope>
    <source>
        <strain evidence="5">Ve6</strain>
    </source>
</reference>
<dbReference type="PRINTS" id="PR01415">
    <property type="entry name" value="ANKYRIN"/>
</dbReference>
<dbReference type="EMBL" id="JAJHUN010000001">
    <property type="protein sequence ID" value="KAJ4165923.1"/>
    <property type="molecule type" value="Genomic_DNA"/>
</dbReference>
<comment type="caution">
    <text evidence="5">The sequence shown here is derived from an EMBL/GenBank/DDBJ whole genome shotgun (WGS) entry which is preliminary data.</text>
</comment>
<evidence type="ECO:0000256" key="1">
    <source>
        <dbReference type="ARBA" id="ARBA00022737"/>
    </source>
</evidence>
<keyword evidence="6" id="KW-1185">Reference proteome</keyword>
<accession>A0A9W8UU43</accession>
<evidence type="ECO:0000256" key="3">
    <source>
        <dbReference type="SAM" id="MobiDB-lite"/>
    </source>
</evidence>
<dbReference type="PROSITE" id="PS50297">
    <property type="entry name" value="ANK_REP_REGION"/>
    <property type="match status" value="2"/>
</dbReference>
<dbReference type="GO" id="GO:0009116">
    <property type="term" value="P:nucleoside metabolic process"/>
    <property type="evidence" value="ECO:0007669"/>
    <property type="project" value="InterPro"/>
</dbReference>
<dbReference type="KEGG" id="amus:LMH87_007526"/>
<feature type="repeat" description="ANK" evidence="2">
    <location>
        <begin position="939"/>
        <end position="971"/>
    </location>
</feature>